<sequence>MNGEEATAILPAAAPTLDHSLDDDDDDGMSDGSSPQFDDSNDLMSATMEDEVTAQLAAAGPVGMAAAAAIASAKKRKRPHQFETNPSIRKRQQTRLLRKLRQTIDEFTIRVGMQAVVLVAIPGKPQNSFKCFGAKPLEDVIRNLRPVVMQDLESALAAHAPAPAPEDPTLHELPPLVIDGIPTPVEKMTQAQLRAFIPLMLKYSTGRGKPGWGKESTRPPWWPQDLPWANVRMDARTEDEKQKVSWTHALRQIVINCYKFHGREDLLPVFSGDTDDNTDTKPPVAKMAKYGVYGTQVAQFAPTVLQTISNPDGTVSIIQVDPTNSIITLPDGTTAQVQGVATLQHSSDGTPTVQTVQALTEVGHHDGSDMPVTVDLNSVTQATLGQEGQIILTGEDGHAYPVTVSGMITVPVSHNMYQTVVANISQLQAQNSDGTLQTKYVVQAKKHPHRSLRVAKTAQTASIYTIDPDVGVVTPMVLPKVEPGTEGEGTTAIPVSALTGDPSQTQVVTVNANGQVVHNDKIYQICEFLKPDNQEKVIMMTPISNQHSDGGDGDGQIQEVQDTHGGMTQQEGETHEEQSGDQSDNPES</sequence>
<evidence type="ECO:0000256" key="7">
    <source>
        <dbReference type="SAM" id="MobiDB-lite"/>
    </source>
</evidence>
<comment type="subcellular location">
    <subcellularLocation>
        <location evidence="1">Nucleus</location>
    </subcellularLocation>
</comment>
<feature type="domain" description="Nuclear respiratory factor 1 NLS/DNA-binding dimerisation" evidence="8">
    <location>
        <begin position="60"/>
        <end position="270"/>
    </location>
</feature>
<evidence type="ECO:0000313" key="10">
    <source>
        <dbReference type="Proteomes" id="UP000708208"/>
    </source>
</evidence>
<evidence type="ECO:0000256" key="2">
    <source>
        <dbReference type="ARBA" id="ARBA00005713"/>
    </source>
</evidence>
<dbReference type="EMBL" id="CAJVCH010569866">
    <property type="protein sequence ID" value="CAG7833397.1"/>
    <property type="molecule type" value="Genomic_DNA"/>
</dbReference>
<keyword evidence="4" id="KW-0238">DNA-binding</keyword>
<evidence type="ECO:0000313" key="9">
    <source>
        <dbReference type="EMBL" id="CAG7833397.1"/>
    </source>
</evidence>
<evidence type="ECO:0000259" key="8">
    <source>
        <dbReference type="Pfam" id="PF10491"/>
    </source>
</evidence>
<evidence type="ECO:0000256" key="3">
    <source>
        <dbReference type="ARBA" id="ARBA00023015"/>
    </source>
</evidence>
<dbReference type="GO" id="GO:0003677">
    <property type="term" value="F:DNA binding"/>
    <property type="evidence" value="ECO:0007669"/>
    <property type="project" value="UniProtKB-KW"/>
</dbReference>
<feature type="region of interest" description="Disordered" evidence="7">
    <location>
        <begin position="1"/>
        <end position="43"/>
    </location>
</feature>
<dbReference type="Proteomes" id="UP000708208">
    <property type="component" value="Unassembled WGS sequence"/>
</dbReference>
<name>A0A8J2PYT0_9HEXA</name>
<feature type="compositionally biased region" description="Low complexity" evidence="7">
    <location>
        <begin position="1"/>
        <end position="18"/>
    </location>
</feature>
<dbReference type="PANTHER" id="PTHR20338">
    <property type="entry name" value="NUCLEAR RESPIRATORY FACTOR 1"/>
    <property type="match status" value="1"/>
</dbReference>
<keyword evidence="10" id="KW-1185">Reference proteome</keyword>
<comment type="caution">
    <text evidence="9">The sequence shown here is derived from an EMBL/GenBank/DDBJ whole genome shotgun (WGS) entry which is preliminary data.</text>
</comment>
<keyword evidence="6" id="KW-0539">Nucleus</keyword>
<dbReference type="GO" id="GO:0006357">
    <property type="term" value="P:regulation of transcription by RNA polymerase II"/>
    <property type="evidence" value="ECO:0007669"/>
    <property type="project" value="InterPro"/>
</dbReference>
<dbReference type="InterPro" id="IPR019525">
    <property type="entry name" value="Nrf1_NLS/DNA-bd_dimer"/>
</dbReference>
<keyword evidence="3" id="KW-0805">Transcription regulation</keyword>
<dbReference type="Pfam" id="PF10491">
    <property type="entry name" value="Nrf1_DNA-bind"/>
    <property type="match status" value="1"/>
</dbReference>
<evidence type="ECO:0000256" key="6">
    <source>
        <dbReference type="ARBA" id="ARBA00023242"/>
    </source>
</evidence>
<proteinExistence type="inferred from homology"/>
<dbReference type="AlphaFoldDB" id="A0A8J2PYT0"/>
<dbReference type="InterPro" id="IPR039142">
    <property type="entry name" value="NRF1/Ewg"/>
</dbReference>
<keyword evidence="5" id="KW-0804">Transcription</keyword>
<dbReference type="GO" id="GO:0005634">
    <property type="term" value="C:nucleus"/>
    <property type="evidence" value="ECO:0007669"/>
    <property type="project" value="UniProtKB-SubCell"/>
</dbReference>
<dbReference type="OrthoDB" id="10031051at2759"/>
<evidence type="ECO:0000256" key="1">
    <source>
        <dbReference type="ARBA" id="ARBA00004123"/>
    </source>
</evidence>
<feature type="region of interest" description="Disordered" evidence="7">
    <location>
        <begin position="543"/>
        <end position="588"/>
    </location>
</feature>
<dbReference type="GO" id="GO:0003700">
    <property type="term" value="F:DNA-binding transcription factor activity"/>
    <property type="evidence" value="ECO:0007669"/>
    <property type="project" value="InterPro"/>
</dbReference>
<gene>
    <name evidence="9" type="ORF">AFUS01_LOCUS43025</name>
</gene>
<organism evidence="9 10">
    <name type="scientific">Allacma fusca</name>
    <dbReference type="NCBI Taxonomy" id="39272"/>
    <lineage>
        <taxon>Eukaryota</taxon>
        <taxon>Metazoa</taxon>
        <taxon>Ecdysozoa</taxon>
        <taxon>Arthropoda</taxon>
        <taxon>Hexapoda</taxon>
        <taxon>Collembola</taxon>
        <taxon>Symphypleona</taxon>
        <taxon>Sminthuridae</taxon>
        <taxon>Allacma</taxon>
    </lineage>
</organism>
<protein>
    <recommendedName>
        <fullName evidence="8">Nuclear respiratory factor 1 NLS/DNA-binding dimerisation domain-containing protein</fullName>
    </recommendedName>
</protein>
<evidence type="ECO:0000256" key="4">
    <source>
        <dbReference type="ARBA" id="ARBA00023125"/>
    </source>
</evidence>
<accession>A0A8J2PYT0</accession>
<evidence type="ECO:0000256" key="5">
    <source>
        <dbReference type="ARBA" id="ARBA00023163"/>
    </source>
</evidence>
<comment type="similarity">
    <text evidence="2">Belongs to the NRF1/Ewg family.</text>
</comment>
<reference evidence="9" key="1">
    <citation type="submission" date="2021-06" db="EMBL/GenBank/DDBJ databases">
        <authorList>
            <person name="Hodson N. C."/>
            <person name="Mongue J. A."/>
            <person name="Jaron S. K."/>
        </authorList>
    </citation>
    <scope>NUCLEOTIDE SEQUENCE</scope>
</reference>